<dbReference type="AlphaFoldDB" id="A0A317ZJP8"/>
<dbReference type="SUPFAM" id="SSF52821">
    <property type="entry name" value="Rhodanese/Cell cycle control phosphatase"/>
    <property type="match status" value="1"/>
</dbReference>
<dbReference type="Pfam" id="PF17773">
    <property type="entry name" value="UPF0176_N"/>
    <property type="match status" value="1"/>
</dbReference>
<feature type="region of interest" description="Disordered" evidence="2">
    <location>
        <begin position="249"/>
        <end position="281"/>
    </location>
</feature>
<accession>A0A317ZJP8</accession>
<dbReference type="EC" id="1.14.-.-" evidence="1"/>
<dbReference type="InterPro" id="IPR020936">
    <property type="entry name" value="TrhO"/>
</dbReference>
<dbReference type="OrthoDB" id="9778326at2"/>
<keyword evidence="5" id="KW-1185">Reference proteome</keyword>
<dbReference type="CDD" id="cd01518">
    <property type="entry name" value="RHOD_YceA"/>
    <property type="match status" value="1"/>
</dbReference>
<dbReference type="GO" id="GO:0006400">
    <property type="term" value="P:tRNA modification"/>
    <property type="evidence" value="ECO:0007669"/>
    <property type="project" value="UniProtKB-UniRule"/>
</dbReference>
<dbReference type="Pfam" id="PF00581">
    <property type="entry name" value="Rhodanese"/>
    <property type="match status" value="1"/>
</dbReference>
<feature type="compositionally biased region" description="Basic and acidic residues" evidence="2">
    <location>
        <begin position="259"/>
        <end position="270"/>
    </location>
</feature>
<protein>
    <recommendedName>
        <fullName evidence="1">tRNA uridine(34) hydroxylase</fullName>
        <ecNumber evidence="1">1.14.-.-</ecNumber>
    </recommendedName>
    <alternativeName>
        <fullName evidence="1">tRNA hydroxylation protein O</fullName>
    </alternativeName>
</protein>
<comment type="similarity">
    <text evidence="1">Belongs to the TrhO family.</text>
</comment>
<dbReference type="EMBL" id="QHJQ01000004">
    <property type="protein sequence ID" value="PXA04443.1"/>
    <property type="molecule type" value="Genomic_DNA"/>
</dbReference>
<dbReference type="HAMAP" id="MF_00469">
    <property type="entry name" value="TrhO"/>
    <property type="match status" value="1"/>
</dbReference>
<comment type="function">
    <text evidence="1">Catalyzes oxygen-dependent 5-hydroxyuridine (ho5U) modification at position 34 in tRNAs.</text>
</comment>
<proteinExistence type="inferred from homology"/>
<dbReference type="PANTHER" id="PTHR43268">
    <property type="entry name" value="THIOSULFATE SULFURTRANSFERASE/RHODANESE-LIKE DOMAIN-CONTAINING PROTEIN 2"/>
    <property type="match status" value="1"/>
</dbReference>
<evidence type="ECO:0000256" key="2">
    <source>
        <dbReference type="SAM" id="MobiDB-lite"/>
    </source>
</evidence>
<dbReference type="Proteomes" id="UP000247099">
    <property type="component" value="Unassembled WGS sequence"/>
</dbReference>
<dbReference type="Gene3D" id="3.40.250.10">
    <property type="entry name" value="Rhodanese-like domain"/>
    <property type="match status" value="1"/>
</dbReference>
<dbReference type="PROSITE" id="PS50206">
    <property type="entry name" value="RHODANESE_3"/>
    <property type="match status" value="1"/>
</dbReference>
<evidence type="ECO:0000259" key="3">
    <source>
        <dbReference type="PROSITE" id="PS50206"/>
    </source>
</evidence>
<keyword evidence="1" id="KW-0560">Oxidoreductase</keyword>
<comment type="caution">
    <text evidence="4">The sequence shown here is derived from an EMBL/GenBank/DDBJ whole genome shotgun (WGS) entry which is preliminary data.</text>
</comment>
<dbReference type="GO" id="GO:0016705">
    <property type="term" value="F:oxidoreductase activity, acting on paired donors, with incorporation or reduction of molecular oxygen"/>
    <property type="evidence" value="ECO:0007669"/>
    <property type="project" value="UniProtKB-UniRule"/>
</dbReference>
<gene>
    <name evidence="1" type="primary">trhO</name>
    <name evidence="4" type="ORF">DDZ13_07900</name>
</gene>
<dbReference type="FunCoup" id="A0A317ZJP8">
    <property type="interactions" value="278"/>
</dbReference>
<name>A0A317ZJP8_9BACT</name>
<reference evidence="4 5" key="1">
    <citation type="submission" date="2018-05" db="EMBL/GenBank/DDBJ databases">
        <title>Coraliomargarita sinensis sp. nov., isolated from a marine solar saltern.</title>
        <authorList>
            <person name="Zhou L.Y."/>
        </authorList>
    </citation>
    <scope>NUCLEOTIDE SEQUENCE [LARGE SCALE GENOMIC DNA]</scope>
    <source>
        <strain evidence="4 5">WN38</strain>
    </source>
</reference>
<feature type="domain" description="Rhodanese" evidence="3">
    <location>
        <begin position="127"/>
        <end position="221"/>
    </location>
</feature>
<dbReference type="Gene3D" id="3.30.70.100">
    <property type="match status" value="1"/>
</dbReference>
<dbReference type="SMART" id="SM00450">
    <property type="entry name" value="RHOD"/>
    <property type="match status" value="1"/>
</dbReference>
<evidence type="ECO:0000256" key="1">
    <source>
        <dbReference type="HAMAP-Rule" id="MF_00469"/>
    </source>
</evidence>
<comment type="catalytic activity">
    <reaction evidence="1">
        <text>uridine(34) in tRNA + AH2 + O2 = 5-hydroxyuridine(34) in tRNA + A + H2O</text>
        <dbReference type="Rhea" id="RHEA:64224"/>
        <dbReference type="Rhea" id="RHEA-COMP:11727"/>
        <dbReference type="Rhea" id="RHEA-COMP:13381"/>
        <dbReference type="ChEBI" id="CHEBI:13193"/>
        <dbReference type="ChEBI" id="CHEBI:15377"/>
        <dbReference type="ChEBI" id="CHEBI:15379"/>
        <dbReference type="ChEBI" id="CHEBI:17499"/>
        <dbReference type="ChEBI" id="CHEBI:65315"/>
        <dbReference type="ChEBI" id="CHEBI:136877"/>
    </reaction>
</comment>
<dbReference type="PANTHER" id="PTHR43268:SF3">
    <property type="entry name" value="RHODANESE-LIKE DOMAIN-CONTAINING PROTEIN 7-RELATED"/>
    <property type="match status" value="1"/>
</dbReference>
<evidence type="ECO:0000313" key="5">
    <source>
        <dbReference type="Proteomes" id="UP000247099"/>
    </source>
</evidence>
<evidence type="ECO:0000313" key="4">
    <source>
        <dbReference type="EMBL" id="PXA04443.1"/>
    </source>
</evidence>
<dbReference type="NCBIfam" id="NF001136">
    <property type="entry name" value="PRK00142.1-4"/>
    <property type="match status" value="1"/>
</dbReference>
<dbReference type="InParanoid" id="A0A317ZJP8"/>
<dbReference type="InterPro" id="IPR001763">
    <property type="entry name" value="Rhodanese-like_dom"/>
</dbReference>
<dbReference type="InterPro" id="IPR036873">
    <property type="entry name" value="Rhodanese-like_dom_sf"/>
</dbReference>
<organism evidence="4 5">
    <name type="scientific">Coraliomargarita sinensis</name>
    <dbReference type="NCBI Taxonomy" id="2174842"/>
    <lineage>
        <taxon>Bacteria</taxon>
        <taxon>Pseudomonadati</taxon>
        <taxon>Verrucomicrobiota</taxon>
        <taxon>Opitutia</taxon>
        <taxon>Puniceicoccales</taxon>
        <taxon>Coraliomargaritaceae</taxon>
        <taxon>Coraliomargarita</taxon>
    </lineage>
</organism>
<dbReference type="InterPro" id="IPR040503">
    <property type="entry name" value="TRHO_N"/>
</dbReference>
<sequence>MCRMSDSWKIAAFYHFTELPDRDEWAERLVDHGLEVGLRGTLIVAPEGVNSTCAGSHEAIDSTIALLKSDPRFEGMDVKYSYADFCPFPKFKVKKKPEIVTFRQENADPRDVVGTYLEPDEWNDLIQDPDVITIDTRNDYEVEVGRFKGATNPDTEDFVSFAKFVDEQLKGKEDQKIAMYCTGGIRCERSTAYLKKKGFKNVYHLKGGILRYLEMMPKDKSLWEGDCFVFDYRVAVDHDLKPAMWKIDPATGDPAPMNEEEKDRIAERRRSGAIFKKPYTV</sequence>
<keyword evidence="1" id="KW-0819">tRNA processing</keyword>